<dbReference type="InterPro" id="IPR032879">
    <property type="entry name" value="FixG_C"/>
</dbReference>
<gene>
    <name evidence="9" type="primary">ccoG</name>
    <name evidence="9" type="ORF">HHL28_06030</name>
</gene>
<feature type="transmembrane region" description="Helical" evidence="7">
    <location>
        <begin position="68"/>
        <end position="86"/>
    </location>
</feature>
<dbReference type="Pfam" id="PF12801">
    <property type="entry name" value="Fer4_5"/>
    <property type="match status" value="1"/>
</dbReference>
<keyword evidence="5" id="KW-0408">Iron</keyword>
<feature type="transmembrane region" description="Helical" evidence="7">
    <location>
        <begin position="230"/>
        <end position="248"/>
    </location>
</feature>
<dbReference type="InterPro" id="IPR014116">
    <property type="entry name" value="Cyt_c_oxidase_cbb3_FixG"/>
</dbReference>
<dbReference type="NCBIfam" id="TIGR02745">
    <property type="entry name" value="ccoG_rdxA_fixG"/>
    <property type="match status" value="1"/>
</dbReference>
<name>A0A858R5D1_9PROT</name>
<dbReference type="EMBL" id="CP051775">
    <property type="protein sequence ID" value="QJE72709.1"/>
    <property type="molecule type" value="Genomic_DNA"/>
</dbReference>
<dbReference type="PANTHER" id="PTHR30176">
    <property type="entry name" value="FERREDOXIN-TYPE PROTEIN NAPH"/>
    <property type="match status" value="1"/>
</dbReference>
<keyword evidence="7" id="KW-0812">Transmembrane</keyword>
<dbReference type="InterPro" id="IPR017896">
    <property type="entry name" value="4Fe4S_Fe-S-bd"/>
</dbReference>
<keyword evidence="3" id="KW-0479">Metal-binding</keyword>
<dbReference type="Pfam" id="PF13746">
    <property type="entry name" value="Fer4_18"/>
    <property type="match status" value="1"/>
</dbReference>
<evidence type="ECO:0000256" key="2">
    <source>
        <dbReference type="ARBA" id="ARBA00022485"/>
    </source>
</evidence>
<organism evidence="9 10">
    <name type="scientific">Aerophototrophica crusticola</name>
    <dbReference type="NCBI Taxonomy" id="1709002"/>
    <lineage>
        <taxon>Bacteria</taxon>
        <taxon>Pseudomonadati</taxon>
        <taxon>Pseudomonadota</taxon>
        <taxon>Alphaproteobacteria</taxon>
        <taxon>Rhodospirillales</taxon>
        <taxon>Rhodospirillaceae</taxon>
        <taxon>Aerophototrophica</taxon>
    </lineage>
</organism>
<keyword evidence="6" id="KW-0411">Iron-sulfur</keyword>
<dbReference type="Proteomes" id="UP000501891">
    <property type="component" value="Chromosome"/>
</dbReference>
<dbReference type="KEGG" id="acru:HHL28_06030"/>
<keyword evidence="2" id="KW-0004">4Fe-4S</keyword>
<keyword evidence="4" id="KW-0249">Electron transport</keyword>
<dbReference type="InterPro" id="IPR017900">
    <property type="entry name" value="4Fe4S_Fe_S_CS"/>
</dbReference>
<evidence type="ECO:0000256" key="4">
    <source>
        <dbReference type="ARBA" id="ARBA00022982"/>
    </source>
</evidence>
<dbReference type="Gene3D" id="2.60.40.10">
    <property type="entry name" value="Immunoglobulins"/>
    <property type="match status" value="1"/>
</dbReference>
<feature type="transmembrane region" description="Helical" evidence="7">
    <location>
        <begin position="120"/>
        <end position="141"/>
    </location>
</feature>
<dbReference type="InterPro" id="IPR013783">
    <property type="entry name" value="Ig-like_fold"/>
</dbReference>
<feature type="transmembrane region" description="Helical" evidence="7">
    <location>
        <begin position="375"/>
        <end position="394"/>
    </location>
</feature>
<dbReference type="AlphaFoldDB" id="A0A858R5D1"/>
<dbReference type="SUPFAM" id="SSF54862">
    <property type="entry name" value="4Fe-4S ferredoxins"/>
    <property type="match status" value="1"/>
</dbReference>
<dbReference type="PANTHER" id="PTHR30176:SF3">
    <property type="entry name" value="FERREDOXIN-TYPE PROTEIN NAPH"/>
    <property type="match status" value="1"/>
</dbReference>
<accession>A0A858R5D1</accession>
<protein>
    <submittedName>
        <fullName evidence="9">Cytochrome c oxidase accessory protein CcoG</fullName>
    </submittedName>
</protein>
<proteinExistence type="predicted"/>
<feature type="domain" description="4Fe-4S ferredoxin-type" evidence="8">
    <location>
        <begin position="322"/>
        <end position="343"/>
    </location>
</feature>
<dbReference type="Pfam" id="PF11614">
    <property type="entry name" value="FixG_C"/>
    <property type="match status" value="1"/>
</dbReference>
<evidence type="ECO:0000313" key="10">
    <source>
        <dbReference type="Proteomes" id="UP000501891"/>
    </source>
</evidence>
<evidence type="ECO:0000259" key="8">
    <source>
        <dbReference type="PROSITE" id="PS51379"/>
    </source>
</evidence>
<dbReference type="GO" id="GO:0005886">
    <property type="term" value="C:plasma membrane"/>
    <property type="evidence" value="ECO:0007669"/>
    <property type="project" value="TreeGrafter"/>
</dbReference>
<evidence type="ECO:0000256" key="7">
    <source>
        <dbReference type="SAM" id="Phobius"/>
    </source>
</evidence>
<evidence type="ECO:0000256" key="1">
    <source>
        <dbReference type="ARBA" id="ARBA00022448"/>
    </source>
</evidence>
<feature type="domain" description="4Fe-4S ferredoxin-type" evidence="8">
    <location>
        <begin position="290"/>
        <end position="318"/>
    </location>
</feature>
<keyword evidence="1" id="KW-0813">Transport</keyword>
<dbReference type="InterPro" id="IPR051684">
    <property type="entry name" value="Electron_Trans/Redox"/>
</dbReference>
<keyword evidence="10" id="KW-1185">Reference proteome</keyword>
<dbReference type="PROSITE" id="PS00198">
    <property type="entry name" value="4FE4S_FER_1"/>
    <property type="match status" value="1"/>
</dbReference>
<keyword evidence="7" id="KW-0472">Membrane</keyword>
<evidence type="ECO:0000256" key="6">
    <source>
        <dbReference type="ARBA" id="ARBA00023014"/>
    </source>
</evidence>
<dbReference type="PROSITE" id="PS51379">
    <property type="entry name" value="4FE4S_FER_2"/>
    <property type="match status" value="2"/>
</dbReference>
<sequence>MDGHVDGQALDRQATLLEKAAAADAAQVKFASRAARTSKPQPAAEGQSLYADHQKVYPKKVSGPYRRAKWLVLAFCLAVYYLVPWIRWDRGPDAPGQAVLVDLGAPRAYFFGIEIWPQEVYFITGLLVLGALGLFLVTSLFGRLWCGYACPQTVWTDLFLWVERVIEGDRGARMRLDNGPLTAAKVVKKGLKHAAWLLISIATGGAWILYFSDAPTFMVEFFTGAASAQAYFFVGLLTSTTYILAGWAREQVCTYMCPWPRFQAAMLDTQSMVVTYEGWRGEPRGKTKAGAPPAGRGDCVDCAQCIAACPTGIDIRDGMQLECIGCGLCIDACNEIMVKMGRPAGLIQFDTLANLESRQSGKGPVRWKLLRPRTLIYAGLITVVSAVMLAALLLRTTLEVNVLRDRAPLYVTLSDGEVRNGFTLKLLNKKREALGFLLTVDGIKDATLVVQDIGQAAGGEGVKVHAAPDTVETFRVFVIAPKSSLSAESTPITFRLAEPDSGDTARYDGVFLGPHGPRK</sequence>
<dbReference type="GO" id="GO:0051539">
    <property type="term" value="F:4 iron, 4 sulfur cluster binding"/>
    <property type="evidence" value="ECO:0007669"/>
    <property type="project" value="UniProtKB-KW"/>
</dbReference>
<evidence type="ECO:0000313" key="9">
    <source>
        <dbReference type="EMBL" id="QJE72709.1"/>
    </source>
</evidence>
<evidence type="ECO:0000256" key="5">
    <source>
        <dbReference type="ARBA" id="ARBA00023004"/>
    </source>
</evidence>
<keyword evidence="7" id="KW-1133">Transmembrane helix</keyword>
<dbReference type="GO" id="GO:0046872">
    <property type="term" value="F:metal ion binding"/>
    <property type="evidence" value="ECO:0007669"/>
    <property type="project" value="UniProtKB-KW"/>
</dbReference>
<feature type="transmembrane region" description="Helical" evidence="7">
    <location>
        <begin position="194"/>
        <end position="210"/>
    </location>
</feature>
<evidence type="ECO:0000256" key="3">
    <source>
        <dbReference type="ARBA" id="ARBA00022723"/>
    </source>
</evidence>
<reference evidence="9" key="1">
    <citation type="submission" date="2020-04" db="EMBL/GenBank/DDBJ databases">
        <title>A desert anoxygenic phototrophic bacterium fixes CO2 using RubisCO under aerobic conditions.</title>
        <authorList>
            <person name="Tang K."/>
        </authorList>
    </citation>
    <scope>NUCLEOTIDE SEQUENCE [LARGE SCALE GENOMIC DNA]</scope>
    <source>
        <strain evidence="9">MIMtkB3</strain>
    </source>
</reference>